<dbReference type="Gene3D" id="2.70.98.50">
    <property type="entry name" value="putative glycoside hydrolase family protein from bacillus halodurans"/>
    <property type="match status" value="1"/>
</dbReference>
<feature type="domain" description="Alpha fucosidase A-like C-terminal" evidence="2">
    <location>
        <begin position="864"/>
        <end position="926"/>
    </location>
</feature>
<dbReference type="PANTHER" id="PTHR31084:SF0">
    <property type="entry name" value="ALPHA-L-FUCOSIDASE 2"/>
    <property type="match status" value="1"/>
</dbReference>
<dbReference type="RefSeq" id="WP_121199914.1">
    <property type="nucleotide sequence ID" value="NZ_RBKU01000001.1"/>
</dbReference>
<reference evidence="4 5" key="1">
    <citation type="submission" date="2018-10" db="EMBL/GenBank/DDBJ databases">
        <title>Genomic Encyclopedia of Archaeal and Bacterial Type Strains, Phase II (KMG-II): from individual species to whole genera.</title>
        <authorList>
            <person name="Goeker M."/>
        </authorList>
    </citation>
    <scope>NUCLEOTIDE SEQUENCE [LARGE SCALE GENOMIC DNA]</scope>
    <source>
        <strain evidence="4 5">DSM 18602</strain>
    </source>
</reference>
<dbReference type="Proteomes" id="UP000268007">
    <property type="component" value="Unassembled WGS sequence"/>
</dbReference>
<dbReference type="OrthoDB" id="9802600at2"/>
<dbReference type="AlphaFoldDB" id="A0A495J6X5"/>
<dbReference type="InterPro" id="IPR027414">
    <property type="entry name" value="GH95_N_dom"/>
</dbReference>
<evidence type="ECO:0000259" key="1">
    <source>
        <dbReference type="Pfam" id="PF14498"/>
    </source>
</evidence>
<dbReference type="InterPro" id="IPR049053">
    <property type="entry name" value="AFCA-like_C"/>
</dbReference>
<evidence type="ECO:0000313" key="5">
    <source>
        <dbReference type="Proteomes" id="UP000268007"/>
    </source>
</evidence>
<dbReference type="GO" id="GO:0005975">
    <property type="term" value="P:carbohydrate metabolic process"/>
    <property type="evidence" value="ECO:0007669"/>
    <property type="project" value="InterPro"/>
</dbReference>
<dbReference type="Pfam" id="PF21307">
    <property type="entry name" value="Glyco_hydro_95_C"/>
    <property type="match status" value="1"/>
</dbReference>
<dbReference type="InterPro" id="IPR008979">
    <property type="entry name" value="Galactose-bd-like_sf"/>
</dbReference>
<proteinExistence type="predicted"/>
<dbReference type="PANTHER" id="PTHR31084">
    <property type="entry name" value="ALPHA-L-FUCOSIDASE 2"/>
    <property type="match status" value="1"/>
</dbReference>
<organism evidence="4 5">
    <name type="scientific">Mucilaginibacter gracilis</name>
    <dbReference type="NCBI Taxonomy" id="423350"/>
    <lineage>
        <taxon>Bacteria</taxon>
        <taxon>Pseudomonadati</taxon>
        <taxon>Bacteroidota</taxon>
        <taxon>Sphingobacteriia</taxon>
        <taxon>Sphingobacteriales</taxon>
        <taxon>Sphingobacteriaceae</taxon>
        <taxon>Mucilaginibacter</taxon>
    </lineage>
</organism>
<name>A0A495J6X5_9SPHI</name>
<dbReference type="InterPro" id="IPR054363">
    <property type="entry name" value="GH95_cat"/>
</dbReference>
<feature type="domain" description="Glycosyl hydrolase family 95 catalytic" evidence="3">
    <location>
        <begin position="464"/>
        <end position="862"/>
    </location>
</feature>
<feature type="domain" description="Glycosyl hydrolase family 95 N-terminal" evidence="1">
    <location>
        <begin position="29"/>
        <end position="114"/>
    </location>
</feature>
<dbReference type="Pfam" id="PF22124">
    <property type="entry name" value="Glyco_hydro_95_cat"/>
    <property type="match status" value="1"/>
</dbReference>
<dbReference type="InterPro" id="IPR008928">
    <property type="entry name" value="6-hairpin_glycosidase_sf"/>
</dbReference>
<gene>
    <name evidence="4" type="ORF">BDD43_4586</name>
</gene>
<evidence type="ECO:0000259" key="2">
    <source>
        <dbReference type="Pfam" id="PF21307"/>
    </source>
</evidence>
<accession>A0A495J6X5</accession>
<dbReference type="GO" id="GO:0004560">
    <property type="term" value="F:alpha-L-fucosidase activity"/>
    <property type="evidence" value="ECO:0007669"/>
    <property type="project" value="TreeGrafter"/>
</dbReference>
<feature type="domain" description="Glycosyl hydrolase family 95 N-terminal" evidence="1">
    <location>
        <begin position="293"/>
        <end position="439"/>
    </location>
</feature>
<evidence type="ECO:0000313" key="4">
    <source>
        <dbReference type="EMBL" id="RKR84352.1"/>
    </source>
</evidence>
<evidence type="ECO:0000259" key="3">
    <source>
        <dbReference type="Pfam" id="PF22124"/>
    </source>
</evidence>
<sequence length="946" mass="105555">MKSPLYIFTIAVVLCGTANTKAQQSPLKLWYNQPAEKWTDALPIGNGTLGAMIYGGANSDRIQFNEQTLWTGEPRSYQRTGASTYLPTIRKLLFEGKRTEAEALAGKYFMGEKNGEDTYPARFDVWFKKVTANNNAILTTLNNKNWHDMKIPTTNGWESSGIAELAGLDGVVWLRNAFELPKGWTGKNLVIDLGRIRDMDITYINGKKIGSTDSTSVIRRYKIDGSLLKEGRNEIAIQVINPFDKGGLVGGKSGQKTFSIYPYGENPEDAITLNPVWQYWIQDYQPPASPRYQAEYQPFGDLILNFKQKGKLIDYKRDLDIGKAIATTSYTCNGIRFTRQYLASYPDKVIVIHLKADKAGQINLDALLQTPHKLSAVSKIDAHTIGLNLKVQKGVLKGASYLYATAKSGIIKVVDNHINITNADDVTLYLTAATSFKNYLDVSAKPEELCKQTLQTVKTKTFVNVKERSIKDYQKYFNTFSVNLGAGKNQNLPTNERIAQYSFTADPRLLSLYIQYARYLLIACSRPDSKLPANLQGIWNDQLVPPWGSKFTTNINLQMNYWSAEELNLSACIQPLFKMIGGLSTTGAKTAKVYYNAPGWVVHHNTDIWLGTAPIDAPTNGIWQSGAGWLCHHLWEHYLYTQDTSFLKQHYPEMKAAAQFFVSTLVHDPQTGYLISTPSTSPEHGGLVAGPAMDRQIIRDLFKNCITASQILKTDLAFRKTLEEKYMQIAPNKIGKYGQLQEWMEDRDDTTDTHRHVSHLWGVYPGTDITWDGNADIMKAAEKSFKYRGDEGTGWSLAWKVNLMARFKKGDHAMMLVNKLLSVAEIGNAKEKGGVYNNLFDAHPPFQIDGNFGGAAGIAEMLLQSQQGYIDLLPALPTAIANGEVKGICARGGFVLNLKWQNGKLMQVQVTSKAGGECLLKYGSISQRFKTIKGKSYSFNGELKAI</sequence>
<dbReference type="EMBL" id="RBKU01000001">
    <property type="protein sequence ID" value="RKR84352.1"/>
    <property type="molecule type" value="Genomic_DNA"/>
</dbReference>
<dbReference type="SUPFAM" id="SSF48208">
    <property type="entry name" value="Six-hairpin glycosidases"/>
    <property type="match status" value="1"/>
</dbReference>
<dbReference type="Pfam" id="PF14498">
    <property type="entry name" value="Glyco_hyd_65N_2"/>
    <property type="match status" value="2"/>
</dbReference>
<dbReference type="SUPFAM" id="SSF49785">
    <property type="entry name" value="Galactose-binding domain-like"/>
    <property type="match status" value="1"/>
</dbReference>
<protein>
    <submittedName>
        <fullName evidence="4">Alpha-L-fucosidase 2</fullName>
    </submittedName>
</protein>
<comment type="caution">
    <text evidence="4">The sequence shown here is derived from an EMBL/GenBank/DDBJ whole genome shotgun (WGS) entry which is preliminary data.</text>
</comment>
<dbReference type="Gene3D" id="1.50.10.10">
    <property type="match status" value="1"/>
</dbReference>
<dbReference type="Gene3D" id="2.60.120.260">
    <property type="entry name" value="Galactose-binding domain-like"/>
    <property type="match status" value="1"/>
</dbReference>
<dbReference type="InterPro" id="IPR012341">
    <property type="entry name" value="6hp_glycosidase-like_sf"/>
</dbReference>
<keyword evidence="5" id="KW-1185">Reference proteome</keyword>